<keyword evidence="8" id="KW-1185">Reference proteome</keyword>
<dbReference type="AlphaFoldDB" id="A0A078AD65"/>
<dbReference type="InterPro" id="IPR011701">
    <property type="entry name" value="MFS"/>
</dbReference>
<dbReference type="SUPFAM" id="SSF103473">
    <property type="entry name" value="MFS general substrate transporter"/>
    <property type="match status" value="1"/>
</dbReference>
<protein>
    <submittedName>
        <fullName evidence="7">Major facilitator superfamily protein</fullName>
    </submittedName>
</protein>
<evidence type="ECO:0000256" key="5">
    <source>
        <dbReference type="SAM" id="Phobius"/>
    </source>
</evidence>
<organism evidence="7 8">
    <name type="scientific">Stylonychia lemnae</name>
    <name type="common">Ciliate</name>
    <dbReference type="NCBI Taxonomy" id="5949"/>
    <lineage>
        <taxon>Eukaryota</taxon>
        <taxon>Sar</taxon>
        <taxon>Alveolata</taxon>
        <taxon>Ciliophora</taxon>
        <taxon>Intramacronucleata</taxon>
        <taxon>Spirotrichea</taxon>
        <taxon>Stichotrichia</taxon>
        <taxon>Sporadotrichida</taxon>
        <taxon>Oxytrichidae</taxon>
        <taxon>Stylonychinae</taxon>
        <taxon>Stylonychia</taxon>
    </lineage>
</organism>
<sequence>MSSSNYEKLGFFCFSLDFLCYGIGCLSASFFVDKLGVKFCLSISATADTLWILAIIPPALSTDKTTNNDMFIRSNGFIYTTQILIQIIQGFCLGLKWVAGSKYISECATEETKGFYFSLYWGLFMVSMVLGSLIAAFVTIHFEKTKVLLIMAAIAAFSIFIFITLTKPIPQERYLPVDNQLEEVQILKQQEDDSLKTIENRNNFRDIPKNNLKFEQSKHFDNENNMLTAQNQKQSGVSISLRKEMQEVLHLIQTKKMLPLIPQLLWVGISIAVYSGILVIIIIDTEKIGDDQYKFSQSMLTMVSFGAGEIMGSIFSGWMIDKYGNKKTALLNVILVSIYLRPNFYLGLIRQFKQYLIK</sequence>
<feature type="domain" description="Major facilitator superfamily (MFS) profile" evidence="6">
    <location>
        <begin position="1"/>
        <end position="358"/>
    </location>
</feature>
<feature type="transmembrane region" description="Helical" evidence="5">
    <location>
        <begin position="36"/>
        <end position="56"/>
    </location>
</feature>
<feature type="transmembrane region" description="Helical" evidence="5">
    <location>
        <begin position="147"/>
        <end position="165"/>
    </location>
</feature>
<feature type="transmembrane region" description="Helical" evidence="5">
    <location>
        <begin position="77"/>
        <end position="99"/>
    </location>
</feature>
<reference evidence="7 8" key="1">
    <citation type="submission" date="2014-06" db="EMBL/GenBank/DDBJ databases">
        <authorList>
            <person name="Swart Estienne"/>
        </authorList>
    </citation>
    <scope>NUCLEOTIDE SEQUENCE [LARGE SCALE GENOMIC DNA]</scope>
    <source>
        <strain evidence="7 8">130c</strain>
    </source>
</reference>
<evidence type="ECO:0000256" key="4">
    <source>
        <dbReference type="ARBA" id="ARBA00023136"/>
    </source>
</evidence>
<dbReference type="Proteomes" id="UP000039865">
    <property type="component" value="Unassembled WGS sequence"/>
</dbReference>
<keyword evidence="4 5" id="KW-0472">Membrane</keyword>
<evidence type="ECO:0000256" key="2">
    <source>
        <dbReference type="ARBA" id="ARBA00022692"/>
    </source>
</evidence>
<feature type="transmembrane region" description="Helical" evidence="5">
    <location>
        <begin position="9"/>
        <end position="30"/>
    </location>
</feature>
<feature type="transmembrane region" description="Helical" evidence="5">
    <location>
        <begin position="119"/>
        <end position="140"/>
    </location>
</feature>
<evidence type="ECO:0000256" key="3">
    <source>
        <dbReference type="ARBA" id="ARBA00022989"/>
    </source>
</evidence>
<evidence type="ECO:0000313" key="7">
    <source>
        <dbReference type="EMBL" id="CDW79472.1"/>
    </source>
</evidence>
<dbReference type="OrthoDB" id="196103at2759"/>
<gene>
    <name evidence="7" type="primary">Contig5248.g5625</name>
    <name evidence="7" type="ORF">STYLEM_8460</name>
</gene>
<dbReference type="Gene3D" id="1.20.1250.20">
    <property type="entry name" value="MFS general substrate transporter like domains"/>
    <property type="match status" value="1"/>
</dbReference>
<dbReference type="InParanoid" id="A0A078AD65"/>
<keyword evidence="3 5" id="KW-1133">Transmembrane helix</keyword>
<accession>A0A078AD65</accession>
<keyword evidence="2 5" id="KW-0812">Transmembrane</keyword>
<dbReference type="PANTHER" id="PTHR23294:SF0">
    <property type="entry name" value="UNC93-LIKE PROTEIN MFSD11"/>
    <property type="match status" value="1"/>
</dbReference>
<dbReference type="PROSITE" id="PS00217">
    <property type="entry name" value="SUGAR_TRANSPORT_2"/>
    <property type="match status" value="1"/>
</dbReference>
<comment type="subcellular location">
    <subcellularLocation>
        <location evidence="1">Membrane</location>
        <topology evidence="1">Multi-pass membrane protein</topology>
    </subcellularLocation>
</comment>
<dbReference type="GO" id="GO:0022857">
    <property type="term" value="F:transmembrane transporter activity"/>
    <property type="evidence" value="ECO:0007669"/>
    <property type="project" value="InterPro"/>
</dbReference>
<feature type="transmembrane region" description="Helical" evidence="5">
    <location>
        <begin position="264"/>
        <end position="283"/>
    </location>
</feature>
<evidence type="ECO:0000313" key="8">
    <source>
        <dbReference type="Proteomes" id="UP000039865"/>
    </source>
</evidence>
<evidence type="ECO:0000256" key="1">
    <source>
        <dbReference type="ARBA" id="ARBA00004141"/>
    </source>
</evidence>
<feature type="transmembrane region" description="Helical" evidence="5">
    <location>
        <begin position="295"/>
        <end position="318"/>
    </location>
</feature>
<dbReference type="EMBL" id="CCKQ01008030">
    <property type="protein sequence ID" value="CDW79472.1"/>
    <property type="molecule type" value="Genomic_DNA"/>
</dbReference>
<dbReference type="PANTHER" id="PTHR23294">
    <property type="entry name" value="ET TRANSLATION PRODUCT-RELATED"/>
    <property type="match status" value="1"/>
</dbReference>
<dbReference type="InterPro" id="IPR005829">
    <property type="entry name" value="Sugar_transporter_CS"/>
</dbReference>
<proteinExistence type="predicted"/>
<evidence type="ECO:0000259" key="6">
    <source>
        <dbReference type="PROSITE" id="PS50850"/>
    </source>
</evidence>
<dbReference type="InterPro" id="IPR020846">
    <property type="entry name" value="MFS_dom"/>
</dbReference>
<dbReference type="InterPro" id="IPR051617">
    <property type="entry name" value="UNC-93-like_regulator"/>
</dbReference>
<name>A0A078AD65_STYLE</name>
<dbReference type="Pfam" id="PF07690">
    <property type="entry name" value="MFS_1"/>
    <property type="match status" value="1"/>
</dbReference>
<dbReference type="InterPro" id="IPR036259">
    <property type="entry name" value="MFS_trans_sf"/>
</dbReference>
<dbReference type="GO" id="GO:0016020">
    <property type="term" value="C:membrane"/>
    <property type="evidence" value="ECO:0007669"/>
    <property type="project" value="UniProtKB-SubCell"/>
</dbReference>
<dbReference type="PROSITE" id="PS50850">
    <property type="entry name" value="MFS"/>
    <property type="match status" value="1"/>
</dbReference>